<dbReference type="AlphaFoldDB" id="A0A562VK15"/>
<organism evidence="2 3">
    <name type="scientific">Geobacter argillaceus</name>
    <dbReference type="NCBI Taxonomy" id="345631"/>
    <lineage>
        <taxon>Bacteria</taxon>
        <taxon>Pseudomonadati</taxon>
        <taxon>Thermodesulfobacteriota</taxon>
        <taxon>Desulfuromonadia</taxon>
        <taxon>Geobacterales</taxon>
        <taxon>Geobacteraceae</taxon>
        <taxon>Geobacter</taxon>
    </lineage>
</organism>
<keyword evidence="1" id="KW-1133">Transmembrane helix</keyword>
<keyword evidence="1" id="KW-0472">Membrane</keyword>
<name>A0A562VK15_9BACT</name>
<feature type="transmembrane region" description="Helical" evidence="1">
    <location>
        <begin position="15"/>
        <end position="33"/>
    </location>
</feature>
<keyword evidence="1" id="KW-0812">Transmembrane</keyword>
<gene>
    <name evidence="2" type="ORF">JN12_02696</name>
</gene>
<dbReference type="Proteomes" id="UP000319449">
    <property type="component" value="Unassembled WGS sequence"/>
</dbReference>
<evidence type="ECO:0000313" key="3">
    <source>
        <dbReference type="Proteomes" id="UP000319449"/>
    </source>
</evidence>
<proteinExistence type="predicted"/>
<accession>A0A562VK15</accession>
<sequence length="61" mass="6634">MVGLKAPIFPLRNPGIVSAPLGLLAAIFGTLLFRDRRAEEMFDEIEVRQITGLGIAKASDH</sequence>
<evidence type="ECO:0000256" key="1">
    <source>
        <dbReference type="SAM" id="Phobius"/>
    </source>
</evidence>
<protein>
    <submittedName>
        <fullName evidence="2">Cation/acetate symporter</fullName>
    </submittedName>
</protein>
<comment type="caution">
    <text evidence="2">The sequence shown here is derived from an EMBL/GenBank/DDBJ whole genome shotgun (WGS) entry which is preliminary data.</text>
</comment>
<dbReference type="EMBL" id="VLLN01000017">
    <property type="protein sequence ID" value="TWJ18293.1"/>
    <property type="molecule type" value="Genomic_DNA"/>
</dbReference>
<keyword evidence="3" id="KW-1185">Reference proteome</keyword>
<evidence type="ECO:0000313" key="2">
    <source>
        <dbReference type="EMBL" id="TWJ18293.1"/>
    </source>
</evidence>
<reference evidence="2 3" key="1">
    <citation type="submission" date="2019-07" db="EMBL/GenBank/DDBJ databases">
        <title>Genomic Encyclopedia of Archaeal and Bacterial Type Strains, Phase II (KMG-II): from individual species to whole genera.</title>
        <authorList>
            <person name="Goeker M."/>
        </authorList>
    </citation>
    <scope>NUCLEOTIDE SEQUENCE [LARGE SCALE GENOMIC DNA]</scope>
    <source>
        <strain evidence="2 3">ATCC BAA-1139</strain>
    </source>
</reference>